<proteinExistence type="predicted"/>
<dbReference type="EMBL" id="FMAF01000031">
    <property type="protein sequence ID" value="SCB49894.1"/>
    <property type="molecule type" value="Genomic_DNA"/>
</dbReference>
<evidence type="ECO:0000313" key="1">
    <source>
        <dbReference type="EMBL" id="SCB49894.1"/>
    </source>
</evidence>
<gene>
    <name evidence="1" type="ORF">GA0061101_13162</name>
</gene>
<sequence length="120" mass="12967">MVNCLLADMRAGSVLINRPEATIRAMIFEPHFPQGHPSRDRDCQRSVVTELNDLVDWTATAGWSRRGVIAALADLLDTETVDASDLLQMMAANLGQPDAKRAKMAIGRGGLKPYAGKSCG</sequence>
<organism evidence="1 2">
    <name type="scientific">Rhizobium lusitanum</name>
    <dbReference type="NCBI Taxonomy" id="293958"/>
    <lineage>
        <taxon>Bacteria</taxon>
        <taxon>Pseudomonadati</taxon>
        <taxon>Pseudomonadota</taxon>
        <taxon>Alphaproteobacteria</taxon>
        <taxon>Hyphomicrobiales</taxon>
        <taxon>Rhizobiaceae</taxon>
        <taxon>Rhizobium/Agrobacterium group</taxon>
        <taxon>Rhizobium</taxon>
    </lineage>
</organism>
<protein>
    <submittedName>
        <fullName evidence="1">Uncharacterized protein</fullName>
    </submittedName>
</protein>
<dbReference type="AlphaFoldDB" id="A0A1C3XD44"/>
<dbReference type="Proteomes" id="UP000199205">
    <property type="component" value="Unassembled WGS sequence"/>
</dbReference>
<evidence type="ECO:0000313" key="2">
    <source>
        <dbReference type="Proteomes" id="UP000199205"/>
    </source>
</evidence>
<name>A0A1C3XD44_9HYPH</name>
<reference evidence="1 2" key="1">
    <citation type="submission" date="2016-08" db="EMBL/GenBank/DDBJ databases">
        <authorList>
            <person name="Seilhamer J.J."/>
        </authorList>
    </citation>
    <scope>NUCLEOTIDE SEQUENCE [LARGE SCALE GENOMIC DNA]</scope>
    <source>
        <strain evidence="1 2">P1-7</strain>
    </source>
</reference>
<accession>A0A1C3XD44</accession>